<feature type="signal peptide" evidence="4">
    <location>
        <begin position="1"/>
        <end position="26"/>
    </location>
</feature>
<sequence>MVAFPISHRVLRKIFFCGIILALTGARVGGIGDEEIETAVKVATVSLQREMTSLKEQLEIFEMKHETLHAAAEQFRMQSKTAKTKLEEERTRYNTLASEKQTLETSMESKLEEALEEQKTTFEEEVAVELIEKRNRLAKENEELVQKLRRSEYELSVLEGDWKEKLDHESKRHERSEGKRRASEEKLRKETADLKKRLSFSEQQAKSFEEAWKDAVAESEAKDEQFQTESGKRLQEASRWEKRLQKLNEESKDLYEDNKAKEIELVRAKKLHLTLLEKLSESDEAVREHEAKIVQFTADIEKMSNELTSTSGELSQAKKEHTVLAKRFENLSNLHEDTELVLQNTRAEGERNARRNKELQNDLVDLKFDLESSQKKTKQTIEEKAEMTKSFTEALEQLTSKNTFLRHELVDMKFELEESQSETTALRSETEEITIAHHQALKRLQDEGKTLKLLRKEYLSLEKEFKTITDQFKESEEKVKQYQNRIKEEAAVNAELQNEVNYAELKVENSQKIEKKLSAENKELLKMYEDIKKTMGSSEKKLLETMQQHEKSEAHVQKLLGSVQKLEEKVEELTEELDMKVEKNSYLQKSLLDAKFALEESKNKVKLLEGRVTERSAVGQDVGALEFEKKKMIERSQELELELQESTSSYNVASRKIDDLREQLNATETRSAQILNMYELVKEENHALNRNLRESEGRKSEFQSVNLELQKKDQSFQQCGKALDETKEEVSKLKREYAAAMEDLKVRQSDVQVKSQIQTEGVENDTTYFEETSEEKSENKSQEKSFSFFRWLDYSLYTILRVVVDLIGFLANGIWQALSSATFFSRLIAPFKSFFVIASWTFNEFRIVHNALVSLFEFEMTFISSLVSSEKDRTIFDFLIRHSETFVMFGEAIAMLLSVDFVISSFLYPIKQRKRRPQAKSIHVPKSAHASLLRKANNL</sequence>
<feature type="region of interest" description="Disordered" evidence="2">
    <location>
        <begin position="918"/>
        <end position="939"/>
    </location>
</feature>
<evidence type="ECO:0000256" key="2">
    <source>
        <dbReference type="SAM" id="MobiDB-lite"/>
    </source>
</evidence>
<reference evidence="5" key="1">
    <citation type="submission" date="2021-01" db="EMBL/GenBank/DDBJ databases">
        <authorList>
            <person name="Corre E."/>
            <person name="Pelletier E."/>
            <person name="Niang G."/>
            <person name="Scheremetjew M."/>
            <person name="Finn R."/>
            <person name="Kale V."/>
            <person name="Holt S."/>
            <person name="Cochrane G."/>
            <person name="Meng A."/>
            <person name="Brown T."/>
            <person name="Cohen L."/>
        </authorList>
    </citation>
    <scope>NUCLEOTIDE SEQUENCE</scope>
    <source>
        <strain evidence="5">B596</strain>
    </source>
</reference>
<dbReference type="EMBL" id="HBFG01000419">
    <property type="protein sequence ID" value="CAD8728582.1"/>
    <property type="molecule type" value="Transcribed_RNA"/>
</dbReference>
<evidence type="ECO:0000256" key="1">
    <source>
        <dbReference type="SAM" id="Coils"/>
    </source>
</evidence>
<evidence type="ECO:0000313" key="5">
    <source>
        <dbReference type="EMBL" id="CAD8728582.1"/>
    </source>
</evidence>
<proteinExistence type="predicted"/>
<feature type="transmembrane region" description="Helical" evidence="3">
    <location>
        <begin position="886"/>
        <end position="910"/>
    </location>
</feature>
<evidence type="ECO:0000256" key="4">
    <source>
        <dbReference type="SAM" id="SignalP"/>
    </source>
</evidence>
<keyword evidence="4" id="KW-0732">Signal</keyword>
<keyword evidence="3" id="KW-0472">Membrane</keyword>
<feature type="chain" id="PRO_5030839681" evidence="4">
    <location>
        <begin position="27"/>
        <end position="939"/>
    </location>
</feature>
<gene>
    <name evidence="5" type="ORF">PDEL0327_LOCUS307</name>
</gene>
<accession>A0A7S0XKZ1</accession>
<keyword evidence="3" id="KW-0812">Transmembrane</keyword>
<name>A0A7S0XKZ1_9STRA</name>
<keyword evidence="3" id="KW-1133">Transmembrane helix</keyword>
<keyword evidence="1" id="KW-0175">Coiled coil</keyword>
<feature type="coiled-coil region" evidence="1">
    <location>
        <begin position="444"/>
        <end position="583"/>
    </location>
</feature>
<evidence type="ECO:0000256" key="3">
    <source>
        <dbReference type="SAM" id="Phobius"/>
    </source>
</evidence>
<feature type="region of interest" description="Disordered" evidence="2">
    <location>
        <begin position="219"/>
        <end position="239"/>
    </location>
</feature>
<feature type="region of interest" description="Disordered" evidence="2">
    <location>
        <begin position="165"/>
        <end position="188"/>
    </location>
</feature>
<dbReference type="AlphaFoldDB" id="A0A7S0XKZ1"/>
<protein>
    <submittedName>
        <fullName evidence="5">Uncharacterized protein</fullName>
    </submittedName>
</protein>
<feature type="coiled-coil region" evidence="1">
    <location>
        <begin position="629"/>
        <end position="743"/>
    </location>
</feature>
<organism evidence="5">
    <name type="scientific">Pseudo-nitzschia delicatissima</name>
    <dbReference type="NCBI Taxonomy" id="44447"/>
    <lineage>
        <taxon>Eukaryota</taxon>
        <taxon>Sar</taxon>
        <taxon>Stramenopiles</taxon>
        <taxon>Ochrophyta</taxon>
        <taxon>Bacillariophyta</taxon>
        <taxon>Bacillariophyceae</taxon>
        <taxon>Bacillariophycidae</taxon>
        <taxon>Bacillariales</taxon>
        <taxon>Bacillariaceae</taxon>
        <taxon>Pseudo-nitzschia</taxon>
    </lineage>
</organism>